<organism evidence="7">
    <name type="scientific">Culicoides sonorensis</name>
    <name type="common">Biting midge</name>
    <dbReference type="NCBI Taxonomy" id="179676"/>
    <lineage>
        <taxon>Eukaryota</taxon>
        <taxon>Metazoa</taxon>
        <taxon>Ecdysozoa</taxon>
        <taxon>Arthropoda</taxon>
        <taxon>Hexapoda</taxon>
        <taxon>Insecta</taxon>
        <taxon>Pterygota</taxon>
        <taxon>Neoptera</taxon>
        <taxon>Endopterygota</taxon>
        <taxon>Diptera</taxon>
        <taxon>Nematocera</taxon>
        <taxon>Chironomoidea</taxon>
        <taxon>Ceratopogonidae</taxon>
        <taxon>Ceratopogoninae</taxon>
        <taxon>Culicoides</taxon>
        <taxon>Monoculicoides</taxon>
    </lineage>
</organism>
<evidence type="ECO:0000256" key="1">
    <source>
        <dbReference type="ARBA" id="ARBA00022771"/>
    </source>
</evidence>
<dbReference type="Pfam" id="PF15926">
    <property type="entry name" value="RNF220"/>
    <property type="match status" value="1"/>
</dbReference>
<dbReference type="InterPro" id="IPR052443">
    <property type="entry name" value="E3_ubiq-ligase_RNF220-like"/>
</dbReference>
<keyword evidence="1 3" id="KW-0863">Zinc-finger</keyword>
<evidence type="ECO:0000256" key="4">
    <source>
        <dbReference type="SAM" id="MobiDB-lite"/>
    </source>
</evidence>
<evidence type="ECO:0000313" key="6">
    <source>
        <dbReference type="EMBL" id="SSW97626.1"/>
    </source>
</evidence>
<dbReference type="InterPro" id="IPR001841">
    <property type="entry name" value="Znf_RING"/>
</dbReference>
<dbReference type="AlphaFoldDB" id="A0A336LIU9"/>
<dbReference type="CDD" id="cd16563">
    <property type="entry name" value="RING-HC_RNF220"/>
    <property type="match status" value="1"/>
</dbReference>
<dbReference type="PANTHER" id="PTHR13459:SF1">
    <property type="entry name" value="E3 UBIQUITIN-PROTEIN LIGASE RNF220 ISOFORM X1"/>
    <property type="match status" value="1"/>
</dbReference>
<keyword evidence="1 3" id="KW-0479">Metal-binding</keyword>
<evidence type="ECO:0000256" key="3">
    <source>
        <dbReference type="PROSITE-ProRule" id="PRU00175"/>
    </source>
</evidence>
<dbReference type="GO" id="GO:0061630">
    <property type="term" value="F:ubiquitin protein ligase activity"/>
    <property type="evidence" value="ECO:0007669"/>
    <property type="project" value="TreeGrafter"/>
</dbReference>
<keyword evidence="2" id="KW-0862">Zinc</keyword>
<dbReference type="GO" id="GO:0008270">
    <property type="term" value="F:zinc ion binding"/>
    <property type="evidence" value="ECO:0007669"/>
    <property type="project" value="UniProtKB-KW"/>
</dbReference>
<evidence type="ECO:0000313" key="7">
    <source>
        <dbReference type="EMBL" id="SSX18012.1"/>
    </source>
</evidence>
<dbReference type="GO" id="GO:0016567">
    <property type="term" value="P:protein ubiquitination"/>
    <property type="evidence" value="ECO:0007669"/>
    <property type="project" value="TreeGrafter"/>
</dbReference>
<dbReference type="InterPro" id="IPR031824">
    <property type="entry name" value="RNF220_mid"/>
</dbReference>
<proteinExistence type="predicted"/>
<dbReference type="Gene3D" id="3.30.160.60">
    <property type="entry name" value="Classic Zinc Finger"/>
    <property type="match status" value="1"/>
</dbReference>
<dbReference type="InterPro" id="IPR040178">
    <property type="entry name" value="RNF220_RING"/>
</dbReference>
<feature type="compositionally biased region" description="Low complexity" evidence="4">
    <location>
        <begin position="49"/>
        <end position="84"/>
    </location>
</feature>
<evidence type="ECO:0000256" key="2">
    <source>
        <dbReference type="ARBA" id="ARBA00022833"/>
    </source>
</evidence>
<evidence type="ECO:0000259" key="5">
    <source>
        <dbReference type="PROSITE" id="PS50089"/>
    </source>
</evidence>
<feature type="domain" description="RING-type" evidence="5">
    <location>
        <begin position="312"/>
        <end position="351"/>
    </location>
</feature>
<accession>A0A336LIU9</accession>
<name>A0A336LIU9_CULSO</name>
<feature type="region of interest" description="Disordered" evidence="4">
    <location>
        <begin position="244"/>
        <end position="265"/>
    </location>
</feature>
<dbReference type="EMBL" id="UFQT01000022">
    <property type="protein sequence ID" value="SSX18012.1"/>
    <property type="molecule type" value="Genomic_DNA"/>
</dbReference>
<dbReference type="VEuPathDB" id="VectorBase:CSON006042"/>
<reference evidence="7" key="2">
    <citation type="submission" date="2018-07" db="EMBL/GenBank/DDBJ databases">
        <authorList>
            <person name="Quirk P.G."/>
            <person name="Krulwich T.A."/>
        </authorList>
    </citation>
    <scope>NUCLEOTIDE SEQUENCE</scope>
</reference>
<protein>
    <submittedName>
        <fullName evidence="7">CSON006042 protein</fullName>
    </submittedName>
</protein>
<gene>
    <name evidence="7" type="primary">CSON006042</name>
</gene>
<sequence>MEQVLSPRKRTKTSNEPLTCPVCGITLRSQEIEHHFIMEMEKLQKLSLGRSRKSLSQSPPAASSSNVVGNGEGSSSNAGTSTSNDDCWGTYQKIKSNRQNRLKIKPKKRKTDDISCPVCNERVSDDINSHVEKCLKKTENGHSQQMSSDDESTIDVDGETYDQYEWAGQTRIRAAGLLPGGYSAVGIGTRITPASDDENELNVDGDDGDIYGPPQFSERDVIVPISKDECNSYLRDLVIGNEPPNLRNDTVKEGSHSKASMEPRSTTLEAPEPLISTQLAATSSSADTNHIIESLKLKIREYERYVQNKPKCLICMDDFKLPVVSICCWHVYCQECWLNSLGSKKLCPQCNSITGPADLRRIYL</sequence>
<dbReference type="InterPro" id="IPR013083">
    <property type="entry name" value="Znf_RING/FYVE/PHD"/>
</dbReference>
<dbReference type="PROSITE" id="PS50089">
    <property type="entry name" value="ZF_RING_2"/>
    <property type="match status" value="1"/>
</dbReference>
<dbReference type="OMA" id="CPTCDVK"/>
<dbReference type="EMBL" id="UFQS01000022">
    <property type="protein sequence ID" value="SSW97626.1"/>
    <property type="molecule type" value="Genomic_DNA"/>
</dbReference>
<dbReference type="Pfam" id="PF13923">
    <property type="entry name" value="zf-C3HC4_2"/>
    <property type="match status" value="1"/>
</dbReference>
<feature type="compositionally biased region" description="Basic and acidic residues" evidence="4">
    <location>
        <begin position="249"/>
        <end position="261"/>
    </location>
</feature>
<feature type="region of interest" description="Disordered" evidence="4">
    <location>
        <begin position="49"/>
        <end position="87"/>
    </location>
</feature>
<dbReference type="Gene3D" id="3.30.40.10">
    <property type="entry name" value="Zinc/RING finger domain, C3HC4 (zinc finger)"/>
    <property type="match status" value="1"/>
</dbReference>
<dbReference type="PANTHER" id="PTHR13459">
    <property type="entry name" value="E3 UBIQUITIN-PROTEIN LIGASE RNF220 ISOFORM X1"/>
    <property type="match status" value="1"/>
</dbReference>
<dbReference type="SMART" id="SM00184">
    <property type="entry name" value="RING"/>
    <property type="match status" value="1"/>
</dbReference>
<reference evidence="6" key="1">
    <citation type="submission" date="2018-04" db="EMBL/GenBank/DDBJ databases">
        <authorList>
            <person name="Go L.Y."/>
            <person name="Mitchell J.A."/>
        </authorList>
    </citation>
    <scope>NUCLEOTIDE SEQUENCE</scope>
    <source>
        <tissue evidence="6">Whole organism</tissue>
    </source>
</reference>
<dbReference type="SUPFAM" id="SSF57850">
    <property type="entry name" value="RING/U-box"/>
    <property type="match status" value="1"/>
</dbReference>